<dbReference type="Proteomes" id="UP000295083">
    <property type="component" value="Unassembled WGS sequence"/>
</dbReference>
<accession>A0A4R8PQF7</accession>
<organism evidence="3 4">
    <name type="scientific">Colletotrichum spinosum</name>
    <dbReference type="NCBI Taxonomy" id="1347390"/>
    <lineage>
        <taxon>Eukaryota</taxon>
        <taxon>Fungi</taxon>
        <taxon>Dikarya</taxon>
        <taxon>Ascomycota</taxon>
        <taxon>Pezizomycotina</taxon>
        <taxon>Sordariomycetes</taxon>
        <taxon>Hypocreomycetidae</taxon>
        <taxon>Glomerellales</taxon>
        <taxon>Glomerellaceae</taxon>
        <taxon>Colletotrichum</taxon>
        <taxon>Colletotrichum orbiculare species complex</taxon>
    </lineage>
</organism>
<name>A0A4R8PQF7_9PEZI</name>
<keyword evidence="2" id="KW-0812">Transmembrane</keyword>
<gene>
    <name evidence="3" type="ORF">C8035_v000412</name>
</gene>
<evidence type="ECO:0000256" key="2">
    <source>
        <dbReference type="SAM" id="Phobius"/>
    </source>
</evidence>
<evidence type="ECO:0008006" key="5">
    <source>
        <dbReference type="Google" id="ProtNLM"/>
    </source>
</evidence>
<proteinExistence type="predicted"/>
<dbReference type="EMBL" id="QAPG01010715">
    <property type="protein sequence ID" value="TDZ13194.1"/>
    <property type="molecule type" value="Genomic_DNA"/>
</dbReference>
<protein>
    <recommendedName>
        <fullName evidence="5">PSI domain-containing protein</fullName>
    </recommendedName>
</protein>
<keyword evidence="2" id="KW-0472">Membrane</keyword>
<keyword evidence="4" id="KW-1185">Reference proteome</keyword>
<keyword evidence="2" id="KW-1133">Transmembrane helix</keyword>
<sequence>MATVGVFRRLPSGCEPLGEEFGRLVHGPSMKEFLPRISAVSVSYCLTAYAAISARISMLSAPEVSRARHNFTAGETKDEHFFRCWQHQDCRACLVEDQCSWCPMTSACVPNPYAIQLLAPAYNEEVCPHWAERWELRTRPLGCQVSTITSLTSIVSIVSTLAVVLLVTIMVLIIRWVRCRNKKVPRWWKAWKHERNRSLSRSSDDRDTEQDPLLGQNHTPEWH</sequence>
<evidence type="ECO:0000313" key="3">
    <source>
        <dbReference type="EMBL" id="TDZ13194.1"/>
    </source>
</evidence>
<dbReference type="AlphaFoldDB" id="A0A4R8PQF7"/>
<comment type="caution">
    <text evidence="3">The sequence shown here is derived from an EMBL/GenBank/DDBJ whole genome shotgun (WGS) entry which is preliminary data.</text>
</comment>
<feature type="transmembrane region" description="Helical" evidence="2">
    <location>
        <begin position="154"/>
        <end position="177"/>
    </location>
</feature>
<reference evidence="3 4" key="1">
    <citation type="submission" date="2018-11" db="EMBL/GenBank/DDBJ databases">
        <title>Genome sequence and assembly of Colletotrichum spinosum.</title>
        <authorList>
            <person name="Gan P."/>
            <person name="Shirasu K."/>
        </authorList>
    </citation>
    <scope>NUCLEOTIDE SEQUENCE [LARGE SCALE GENOMIC DNA]</scope>
    <source>
        <strain evidence="3 4">CBS 515.97</strain>
    </source>
</reference>
<evidence type="ECO:0000256" key="1">
    <source>
        <dbReference type="SAM" id="MobiDB-lite"/>
    </source>
</evidence>
<evidence type="ECO:0000313" key="4">
    <source>
        <dbReference type="Proteomes" id="UP000295083"/>
    </source>
</evidence>
<feature type="region of interest" description="Disordered" evidence="1">
    <location>
        <begin position="199"/>
        <end position="223"/>
    </location>
</feature>